<comment type="caution">
    <text evidence="1">The sequence shown here is derived from an EMBL/GenBank/DDBJ whole genome shotgun (WGS) entry which is preliminary data.</text>
</comment>
<organism evidence="1 2">
    <name type="scientific">Staphylococcus nepalensis</name>
    <dbReference type="NCBI Taxonomy" id="214473"/>
    <lineage>
        <taxon>Bacteria</taxon>
        <taxon>Bacillati</taxon>
        <taxon>Bacillota</taxon>
        <taxon>Bacilli</taxon>
        <taxon>Bacillales</taxon>
        <taxon>Staphylococcaceae</taxon>
        <taxon>Staphylococcus</taxon>
    </lineage>
</organism>
<protein>
    <submittedName>
        <fullName evidence="1">Uncharacterized protein</fullName>
    </submittedName>
</protein>
<gene>
    <name evidence="1" type="ORF">J3T88_12925</name>
</gene>
<reference evidence="1 2" key="1">
    <citation type="submission" date="2021-03" db="EMBL/GenBank/DDBJ databases">
        <title>Staphylococci and Mammaliicocci in bats.</title>
        <authorList>
            <person name="Fountain K."/>
        </authorList>
    </citation>
    <scope>NUCLEOTIDE SEQUENCE [LARGE SCALE GENOMIC DNA]</scope>
    <source>
        <strain evidence="1 2">18_1_E_SW</strain>
    </source>
</reference>
<accession>A0ABS3L3R3</accession>
<proteinExistence type="predicted"/>
<sequence length="80" mass="9002">MNNSYTDEEMDIIQNSLEQLSSDDKRLCSCDFAMLEPERHKVTLPFAESGFPLQGLKMVVVTCNNCCKAHLFSAKMLGLN</sequence>
<evidence type="ECO:0000313" key="1">
    <source>
        <dbReference type="EMBL" id="MBO1228196.1"/>
    </source>
</evidence>
<name>A0ABS3L3R3_9STAP</name>
<keyword evidence="2" id="KW-1185">Reference proteome</keyword>
<evidence type="ECO:0000313" key="2">
    <source>
        <dbReference type="Proteomes" id="UP000664081"/>
    </source>
</evidence>
<dbReference type="EMBL" id="JAFNLT010000013">
    <property type="protein sequence ID" value="MBO1228196.1"/>
    <property type="molecule type" value="Genomic_DNA"/>
</dbReference>
<dbReference type="RefSeq" id="WP_207572470.1">
    <property type="nucleotide sequence ID" value="NZ_JAFNLQ010000006.1"/>
</dbReference>
<dbReference type="Proteomes" id="UP000664081">
    <property type="component" value="Unassembled WGS sequence"/>
</dbReference>